<dbReference type="AlphaFoldDB" id="A0A327VYD7"/>
<evidence type="ECO:0000259" key="4">
    <source>
        <dbReference type="PROSITE" id="PS51118"/>
    </source>
</evidence>
<dbReference type="PANTHER" id="PTHR33204:SF29">
    <property type="entry name" value="TRANSCRIPTIONAL REGULATOR"/>
    <property type="match status" value="1"/>
</dbReference>
<dbReference type="PROSITE" id="PS51118">
    <property type="entry name" value="HTH_HXLR"/>
    <property type="match status" value="1"/>
</dbReference>
<dbReference type="InterPro" id="IPR002577">
    <property type="entry name" value="HTH_HxlR"/>
</dbReference>
<feature type="domain" description="HTH hxlR-type" evidence="4">
    <location>
        <begin position="21"/>
        <end position="119"/>
    </location>
</feature>
<proteinExistence type="predicted"/>
<dbReference type="GO" id="GO:0003677">
    <property type="term" value="F:DNA binding"/>
    <property type="evidence" value="ECO:0007669"/>
    <property type="project" value="UniProtKB-KW"/>
</dbReference>
<keyword evidence="1" id="KW-0805">Transcription regulation</keyword>
<dbReference type="RefSeq" id="WP_111593218.1">
    <property type="nucleotide sequence ID" value="NZ_QLMA01000005.1"/>
</dbReference>
<name>A0A327VYD7_9BACT</name>
<dbReference type="OrthoDB" id="9797599at2"/>
<accession>A0A327VYD7</accession>
<dbReference type="EMBL" id="QLMA01000005">
    <property type="protein sequence ID" value="RAJ80210.1"/>
    <property type="molecule type" value="Genomic_DNA"/>
</dbReference>
<keyword evidence="2 5" id="KW-0238">DNA-binding</keyword>
<dbReference type="PANTHER" id="PTHR33204">
    <property type="entry name" value="TRANSCRIPTIONAL REGULATOR, MARR FAMILY"/>
    <property type="match status" value="1"/>
</dbReference>
<dbReference type="Gene3D" id="1.10.10.10">
    <property type="entry name" value="Winged helix-like DNA-binding domain superfamily/Winged helix DNA-binding domain"/>
    <property type="match status" value="1"/>
</dbReference>
<keyword evidence="3" id="KW-0804">Transcription</keyword>
<evidence type="ECO:0000313" key="5">
    <source>
        <dbReference type="EMBL" id="RAJ80210.1"/>
    </source>
</evidence>
<evidence type="ECO:0000256" key="2">
    <source>
        <dbReference type="ARBA" id="ARBA00023125"/>
    </source>
</evidence>
<dbReference type="InterPro" id="IPR036388">
    <property type="entry name" value="WH-like_DNA-bd_sf"/>
</dbReference>
<evidence type="ECO:0000313" key="6">
    <source>
        <dbReference type="Proteomes" id="UP000249819"/>
    </source>
</evidence>
<reference evidence="5 6" key="1">
    <citation type="submission" date="2018-06" db="EMBL/GenBank/DDBJ databases">
        <title>Genomic Encyclopedia of Archaeal and Bacterial Type Strains, Phase II (KMG-II): from individual species to whole genera.</title>
        <authorList>
            <person name="Goeker M."/>
        </authorList>
    </citation>
    <scope>NUCLEOTIDE SEQUENCE [LARGE SCALE GENOMIC DNA]</scope>
    <source>
        <strain evidence="5 6">DSM 29821</strain>
    </source>
</reference>
<evidence type="ECO:0000256" key="1">
    <source>
        <dbReference type="ARBA" id="ARBA00023015"/>
    </source>
</evidence>
<sequence>MGRRKENSTNSLNEKNIMEACDSVYSICKIGGRWKMLILCELKDGKLRFGELRKNIPGITERMLTLQLRELEKDMLVSRIVYPEIPPRVEYELTPISRQLIPIWSVLGDWAKEHKQLVIQQLKEVAV</sequence>
<protein>
    <submittedName>
        <fullName evidence="5">DNA-binding HxlR family transcriptional regulator</fullName>
    </submittedName>
</protein>
<dbReference type="SUPFAM" id="SSF46785">
    <property type="entry name" value="Winged helix' DNA-binding domain"/>
    <property type="match status" value="1"/>
</dbReference>
<keyword evidence="6" id="KW-1185">Reference proteome</keyword>
<evidence type="ECO:0000256" key="3">
    <source>
        <dbReference type="ARBA" id="ARBA00023163"/>
    </source>
</evidence>
<comment type="caution">
    <text evidence="5">The sequence shown here is derived from an EMBL/GenBank/DDBJ whole genome shotgun (WGS) entry which is preliminary data.</text>
</comment>
<dbReference type="Proteomes" id="UP000249819">
    <property type="component" value="Unassembled WGS sequence"/>
</dbReference>
<dbReference type="InterPro" id="IPR036390">
    <property type="entry name" value="WH_DNA-bd_sf"/>
</dbReference>
<dbReference type="Pfam" id="PF01638">
    <property type="entry name" value="HxlR"/>
    <property type="match status" value="1"/>
</dbReference>
<gene>
    <name evidence="5" type="ORF">CLV59_105318</name>
</gene>
<organism evidence="5 6">
    <name type="scientific">Chitinophaga dinghuensis</name>
    <dbReference type="NCBI Taxonomy" id="1539050"/>
    <lineage>
        <taxon>Bacteria</taxon>
        <taxon>Pseudomonadati</taxon>
        <taxon>Bacteroidota</taxon>
        <taxon>Chitinophagia</taxon>
        <taxon>Chitinophagales</taxon>
        <taxon>Chitinophagaceae</taxon>
        <taxon>Chitinophaga</taxon>
    </lineage>
</organism>